<comment type="function">
    <text evidence="5">May play a role in ribosome biogenesis.</text>
</comment>
<dbReference type="JaponicusDB" id="SJAG_00323">
    <property type="gene designation" value="rrp16"/>
</dbReference>
<feature type="region of interest" description="Disordered" evidence="7">
    <location>
        <begin position="409"/>
        <end position="432"/>
    </location>
</feature>
<organism evidence="8 10">
    <name type="scientific">Schizosaccharomyces japonicus (strain yFS275 / FY16936)</name>
    <name type="common">Fission yeast</name>
    <dbReference type="NCBI Taxonomy" id="402676"/>
    <lineage>
        <taxon>Eukaryota</taxon>
        <taxon>Fungi</taxon>
        <taxon>Dikarya</taxon>
        <taxon>Ascomycota</taxon>
        <taxon>Taphrinomycotina</taxon>
        <taxon>Schizosaccharomycetes</taxon>
        <taxon>Schizosaccharomycetales</taxon>
        <taxon>Schizosaccharomycetaceae</taxon>
        <taxon>Schizosaccharomyces</taxon>
    </lineage>
</organism>
<evidence type="ECO:0000256" key="1">
    <source>
        <dbReference type="ARBA" id="ARBA00008838"/>
    </source>
</evidence>
<dbReference type="GO" id="GO:0008097">
    <property type="term" value="F:5S rRNA binding"/>
    <property type="evidence" value="ECO:0000318"/>
    <property type="project" value="GO_Central"/>
</dbReference>
<evidence type="ECO:0000256" key="2">
    <source>
        <dbReference type="ARBA" id="ARBA00018339"/>
    </source>
</evidence>
<dbReference type="InterPro" id="IPR011687">
    <property type="entry name" value="Nop53/GLTSCR2"/>
</dbReference>
<evidence type="ECO:0000256" key="4">
    <source>
        <dbReference type="ARBA" id="ARBA00023242"/>
    </source>
</evidence>
<comment type="subcellular location">
    <subcellularLocation>
        <location evidence="5">Nucleus</location>
        <location evidence="5">Nucleolus</location>
    </subcellularLocation>
    <subcellularLocation>
        <location evidence="5">Nucleus</location>
        <location evidence="5">Nucleoplasm</location>
    </subcellularLocation>
</comment>
<keyword evidence="3 5" id="KW-0690">Ribosome biogenesis</keyword>
<feature type="compositionally biased region" description="Basic residues" evidence="7">
    <location>
        <begin position="278"/>
        <end position="289"/>
    </location>
</feature>
<evidence type="ECO:0000256" key="5">
    <source>
        <dbReference type="PIRNR" id="PIRNR017302"/>
    </source>
</evidence>
<feature type="coiled-coil region" evidence="6">
    <location>
        <begin position="212"/>
        <end position="243"/>
    </location>
</feature>
<dbReference type="GO" id="GO:0005654">
    <property type="term" value="C:nucleoplasm"/>
    <property type="evidence" value="ECO:0007669"/>
    <property type="project" value="UniProtKB-SubCell"/>
</dbReference>
<dbReference type="PANTHER" id="PTHR14211">
    <property type="entry name" value="GLIOMA SUPPRESSOR CANDIDATE REGION GENE 2"/>
    <property type="match status" value="1"/>
</dbReference>
<dbReference type="GO" id="GO:0000027">
    <property type="term" value="P:ribosomal large subunit assembly"/>
    <property type="evidence" value="ECO:0000318"/>
    <property type="project" value="GO_Central"/>
</dbReference>
<reference evidence="8 10" key="1">
    <citation type="journal article" date="2011" name="Science">
        <title>Comparative functional genomics of the fission yeasts.</title>
        <authorList>
            <person name="Rhind N."/>
            <person name="Chen Z."/>
            <person name="Yassour M."/>
            <person name="Thompson D.A."/>
            <person name="Haas B.J."/>
            <person name="Habib N."/>
            <person name="Wapinski I."/>
            <person name="Roy S."/>
            <person name="Lin M.F."/>
            <person name="Heiman D.I."/>
            <person name="Young S.K."/>
            <person name="Furuya K."/>
            <person name="Guo Y."/>
            <person name="Pidoux A."/>
            <person name="Chen H.M."/>
            <person name="Robbertse B."/>
            <person name="Goldberg J.M."/>
            <person name="Aoki K."/>
            <person name="Bayne E.H."/>
            <person name="Berlin A.M."/>
            <person name="Desjardins C.A."/>
            <person name="Dobbs E."/>
            <person name="Dukaj L."/>
            <person name="Fan L."/>
            <person name="FitzGerald M.G."/>
            <person name="French C."/>
            <person name="Gujja S."/>
            <person name="Hansen K."/>
            <person name="Keifenheim D."/>
            <person name="Levin J.Z."/>
            <person name="Mosher R.A."/>
            <person name="Mueller C.A."/>
            <person name="Pfiffner J."/>
            <person name="Priest M."/>
            <person name="Russ C."/>
            <person name="Smialowska A."/>
            <person name="Swoboda P."/>
            <person name="Sykes S.M."/>
            <person name="Vaughn M."/>
            <person name="Vengrova S."/>
            <person name="Yoder R."/>
            <person name="Zeng Q."/>
            <person name="Allshire R."/>
            <person name="Baulcombe D."/>
            <person name="Birren B.W."/>
            <person name="Brown W."/>
            <person name="Ekwall K."/>
            <person name="Kellis M."/>
            <person name="Leatherwood J."/>
            <person name="Levin H."/>
            <person name="Margalit H."/>
            <person name="Martienssen R."/>
            <person name="Nieduszynski C.A."/>
            <person name="Spatafora J.W."/>
            <person name="Friedman N."/>
            <person name="Dalgaard J.Z."/>
            <person name="Baumann P."/>
            <person name="Niki H."/>
            <person name="Regev A."/>
            <person name="Nusbaum C."/>
        </authorList>
    </citation>
    <scope>NUCLEOTIDE SEQUENCE [LARGE SCALE GENOMIC DNA]</scope>
    <source>
        <strain evidence="10">yFS275 / FY16936</strain>
    </source>
</reference>
<dbReference type="PANTHER" id="PTHR14211:SF7">
    <property type="entry name" value="RIBOSOME BIOGENESIS PROTEIN NOP53"/>
    <property type="match status" value="1"/>
</dbReference>
<sequence>MGLKSRDAPVQYKQSSRKSKRAWRKNIDLEDVERGLEKVREEEVQGGIIAEKSNDALFVVDTLGDERIAKKTKKKLKPLKIDEILNKRSAIEAPVQHIKSGMVTNGVLPSKRKKVMSKKELNRLKALVRKGDGNLKASAALNDKNTNANHGLYDVWDDNVHPESIIPVKRPKTLDHEPVKLVENVEQAPAVVVADPGMSYNPDAQAWMSLLERKGQEEAAKEQMRLEREKQEARVRLIAASKQEDFRVDIPDEDASSESEQEEKQKTSEVTLRDTPKRKTRAQRNKEKRRREQEREEQRLKQMQELEKQIEKAPEMATEIANLEPSSSSETLELVQKTTTTVVTELKVRKRRLGKHAIPEAPLELKLGDELSGSLRQLKPEGNLFVDRFRSAQARGLIPAAVPVSKRSRYKRKLKEKHSHKDLHKLKRTVLD</sequence>
<dbReference type="STRING" id="402676.B6JVB6"/>
<dbReference type="GO" id="GO:0005730">
    <property type="term" value="C:nucleolus"/>
    <property type="evidence" value="ECO:0000318"/>
    <property type="project" value="GO_Central"/>
</dbReference>
<keyword evidence="6" id="KW-0175">Coiled coil</keyword>
<evidence type="ECO:0000256" key="7">
    <source>
        <dbReference type="SAM" id="MobiDB-lite"/>
    </source>
</evidence>
<dbReference type="VEuPathDB" id="FungiDB:SJAG_00323"/>
<proteinExistence type="inferred from homology"/>
<dbReference type="OMA" id="TEKWTHK"/>
<dbReference type="OrthoDB" id="10260794at2759"/>
<dbReference type="Proteomes" id="UP000001744">
    <property type="component" value="Unassembled WGS sequence"/>
</dbReference>
<feature type="compositionally biased region" description="Basic and acidic residues" evidence="7">
    <location>
        <begin position="262"/>
        <end position="277"/>
    </location>
</feature>
<dbReference type="GO" id="GO:0006364">
    <property type="term" value="P:rRNA processing"/>
    <property type="evidence" value="ECO:0000318"/>
    <property type="project" value="GO_Central"/>
</dbReference>
<evidence type="ECO:0000256" key="3">
    <source>
        <dbReference type="ARBA" id="ARBA00022517"/>
    </source>
</evidence>
<evidence type="ECO:0000313" key="10">
    <source>
        <dbReference type="Proteomes" id="UP000001744"/>
    </source>
</evidence>
<feature type="compositionally biased region" description="Basic and acidic residues" evidence="7">
    <location>
        <begin position="290"/>
        <end position="299"/>
    </location>
</feature>
<comment type="similarity">
    <text evidence="1 5">Belongs to the NOP53 family.</text>
</comment>
<dbReference type="Pfam" id="PF07767">
    <property type="entry name" value="Nop53"/>
    <property type="match status" value="1"/>
</dbReference>
<keyword evidence="4 5" id="KW-0539">Nucleus</keyword>
<dbReference type="EMBL" id="KE651166">
    <property type="protein sequence ID" value="EEB05317.1"/>
    <property type="molecule type" value="Genomic_DNA"/>
</dbReference>
<name>B6JVB6_SCHJY</name>
<keyword evidence="10" id="KW-1185">Reference proteome</keyword>
<evidence type="ECO:0000313" key="9">
    <source>
        <dbReference type="JaponicusDB" id="SJAG_00323"/>
    </source>
</evidence>
<feature type="compositionally biased region" description="Acidic residues" evidence="7">
    <location>
        <begin position="251"/>
        <end position="261"/>
    </location>
</feature>
<evidence type="ECO:0000256" key="6">
    <source>
        <dbReference type="SAM" id="Coils"/>
    </source>
</evidence>
<dbReference type="eggNOG" id="KOG2823">
    <property type="taxonomic scope" value="Eukaryota"/>
</dbReference>
<dbReference type="AlphaFoldDB" id="B6JVB6"/>
<dbReference type="RefSeq" id="XP_002171610.1">
    <property type="nucleotide sequence ID" value="XM_002171574.2"/>
</dbReference>
<accession>B6JVB6</accession>
<dbReference type="HOGENOM" id="CLU_035888_1_0_1"/>
<feature type="region of interest" description="Disordered" evidence="7">
    <location>
        <begin position="246"/>
        <end position="299"/>
    </location>
</feature>
<evidence type="ECO:0000313" key="8">
    <source>
        <dbReference type="EMBL" id="EEB05317.1"/>
    </source>
</evidence>
<dbReference type="GeneID" id="7049635"/>
<dbReference type="PIRSF" id="PIRSF017302">
    <property type="entry name" value="Gltscr2"/>
    <property type="match status" value="1"/>
</dbReference>
<gene>
    <name evidence="9" type="primary">rrp16</name>
    <name evidence="8" type="ORF">SJAG_00323</name>
</gene>
<protein>
    <recommendedName>
        <fullName evidence="2 5">Ribosome biogenesis protein NOP53</fullName>
    </recommendedName>
</protein>